<dbReference type="Proteomes" id="UP000792457">
    <property type="component" value="Unassembled WGS sequence"/>
</dbReference>
<dbReference type="InterPro" id="IPR001452">
    <property type="entry name" value="SH3_domain"/>
</dbReference>
<dbReference type="Pfam" id="PF00018">
    <property type="entry name" value="SH3_1"/>
    <property type="match status" value="1"/>
</dbReference>
<evidence type="ECO:0000313" key="8">
    <source>
        <dbReference type="Proteomes" id="UP000792457"/>
    </source>
</evidence>
<reference evidence="7" key="1">
    <citation type="submission" date="2013-04" db="EMBL/GenBank/DDBJ databases">
        <authorList>
            <person name="Qu J."/>
            <person name="Murali S.C."/>
            <person name="Bandaranaike D."/>
            <person name="Bellair M."/>
            <person name="Blankenburg K."/>
            <person name="Chao H."/>
            <person name="Dinh H."/>
            <person name="Doddapaneni H."/>
            <person name="Downs B."/>
            <person name="Dugan-Rocha S."/>
            <person name="Elkadiri S."/>
            <person name="Gnanaolivu R.D."/>
            <person name="Hernandez B."/>
            <person name="Javaid M."/>
            <person name="Jayaseelan J.C."/>
            <person name="Lee S."/>
            <person name="Li M."/>
            <person name="Ming W."/>
            <person name="Munidasa M."/>
            <person name="Muniz J."/>
            <person name="Nguyen L."/>
            <person name="Ongeri F."/>
            <person name="Osuji N."/>
            <person name="Pu L.-L."/>
            <person name="Puazo M."/>
            <person name="Qu C."/>
            <person name="Quiroz J."/>
            <person name="Raj R."/>
            <person name="Weissenberger G."/>
            <person name="Xin Y."/>
            <person name="Zou X."/>
            <person name="Han Y."/>
            <person name="Richards S."/>
            <person name="Worley K."/>
            <person name="Muzny D."/>
            <person name="Gibbs R."/>
        </authorList>
    </citation>
    <scope>NUCLEOTIDE SEQUENCE</scope>
    <source>
        <strain evidence="7">Sampled in the wild</strain>
    </source>
</reference>
<dbReference type="GO" id="GO:0048468">
    <property type="term" value="P:cell development"/>
    <property type="evidence" value="ECO:0007669"/>
    <property type="project" value="UniProtKB-ARBA"/>
</dbReference>
<dbReference type="InterPro" id="IPR000980">
    <property type="entry name" value="SH2"/>
</dbReference>
<evidence type="ECO:0000259" key="5">
    <source>
        <dbReference type="PROSITE" id="PS50001"/>
    </source>
</evidence>
<proteinExistence type="predicted"/>
<dbReference type="SUPFAM" id="SSF55550">
    <property type="entry name" value="SH2 domain"/>
    <property type="match status" value="1"/>
</dbReference>
<evidence type="ECO:0000313" key="7">
    <source>
        <dbReference type="EMBL" id="KAG8236233.1"/>
    </source>
</evidence>
<dbReference type="Gene3D" id="2.30.30.40">
    <property type="entry name" value="SH3 Domains"/>
    <property type="match status" value="1"/>
</dbReference>
<organism evidence="7 8">
    <name type="scientific">Ladona fulva</name>
    <name type="common">Scarce chaser dragonfly</name>
    <name type="synonym">Libellula fulva</name>
    <dbReference type="NCBI Taxonomy" id="123851"/>
    <lineage>
        <taxon>Eukaryota</taxon>
        <taxon>Metazoa</taxon>
        <taxon>Ecdysozoa</taxon>
        <taxon>Arthropoda</taxon>
        <taxon>Hexapoda</taxon>
        <taxon>Insecta</taxon>
        <taxon>Pterygota</taxon>
        <taxon>Palaeoptera</taxon>
        <taxon>Odonata</taxon>
        <taxon>Epiprocta</taxon>
        <taxon>Anisoptera</taxon>
        <taxon>Libelluloidea</taxon>
        <taxon>Libellulidae</taxon>
        <taxon>Ladona</taxon>
    </lineage>
</organism>
<dbReference type="InterPro" id="IPR036860">
    <property type="entry name" value="SH2_dom_sf"/>
</dbReference>
<evidence type="ECO:0000256" key="3">
    <source>
        <dbReference type="PROSITE-ProRule" id="PRU00192"/>
    </source>
</evidence>
<accession>A0A8K0KQ07</accession>
<keyword evidence="8" id="KW-1185">Reference proteome</keyword>
<evidence type="ECO:0000256" key="2">
    <source>
        <dbReference type="PROSITE-ProRule" id="PRU00191"/>
    </source>
</evidence>
<dbReference type="SMART" id="SM00326">
    <property type="entry name" value="SH3"/>
    <property type="match status" value="1"/>
</dbReference>
<dbReference type="PROSITE" id="PS50002">
    <property type="entry name" value="SH3"/>
    <property type="match status" value="1"/>
</dbReference>
<dbReference type="SUPFAM" id="SSF50044">
    <property type="entry name" value="SH3-domain"/>
    <property type="match status" value="1"/>
</dbReference>
<dbReference type="GO" id="GO:0005085">
    <property type="term" value="F:guanyl-nucleotide exchange factor activity"/>
    <property type="evidence" value="ECO:0007669"/>
    <property type="project" value="TreeGrafter"/>
</dbReference>
<feature type="region of interest" description="Disordered" evidence="4">
    <location>
        <begin position="21"/>
        <end position="52"/>
    </location>
</feature>
<reference evidence="7" key="2">
    <citation type="submission" date="2017-10" db="EMBL/GenBank/DDBJ databases">
        <title>Ladona fulva Genome sequencing and assembly.</title>
        <authorList>
            <person name="Murali S."/>
            <person name="Richards S."/>
            <person name="Bandaranaike D."/>
            <person name="Bellair M."/>
            <person name="Blankenburg K."/>
            <person name="Chao H."/>
            <person name="Dinh H."/>
            <person name="Doddapaneni H."/>
            <person name="Dugan-Rocha S."/>
            <person name="Elkadiri S."/>
            <person name="Gnanaolivu R."/>
            <person name="Hernandez B."/>
            <person name="Skinner E."/>
            <person name="Javaid M."/>
            <person name="Lee S."/>
            <person name="Li M."/>
            <person name="Ming W."/>
            <person name="Munidasa M."/>
            <person name="Muniz J."/>
            <person name="Nguyen L."/>
            <person name="Hughes D."/>
            <person name="Osuji N."/>
            <person name="Pu L.-L."/>
            <person name="Puazo M."/>
            <person name="Qu C."/>
            <person name="Quiroz J."/>
            <person name="Raj R."/>
            <person name="Weissenberger G."/>
            <person name="Xin Y."/>
            <person name="Zou X."/>
            <person name="Han Y."/>
            <person name="Worley K."/>
            <person name="Muzny D."/>
            <person name="Gibbs R."/>
        </authorList>
    </citation>
    <scope>NUCLEOTIDE SEQUENCE</scope>
    <source>
        <strain evidence="7">Sampled in the wild</strain>
    </source>
</reference>
<dbReference type="OrthoDB" id="5340910at2759"/>
<dbReference type="GO" id="GO:0009653">
    <property type="term" value="P:anatomical structure morphogenesis"/>
    <property type="evidence" value="ECO:0007669"/>
    <property type="project" value="UniProtKB-ARBA"/>
</dbReference>
<keyword evidence="1 3" id="KW-0728">SH3 domain</keyword>
<evidence type="ECO:0000256" key="1">
    <source>
        <dbReference type="ARBA" id="ARBA00022443"/>
    </source>
</evidence>
<gene>
    <name evidence="7" type="ORF">J437_LFUL010986</name>
</gene>
<dbReference type="GO" id="GO:0005737">
    <property type="term" value="C:cytoplasm"/>
    <property type="evidence" value="ECO:0007669"/>
    <property type="project" value="TreeGrafter"/>
</dbReference>
<dbReference type="PRINTS" id="PR00401">
    <property type="entry name" value="SH2DOMAIN"/>
</dbReference>
<evidence type="ECO:0000256" key="4">
    <source>
        <dbReference type="SAM" id="MobiDB-lite"/>
    </source>
</evidence>
<sequence>MGYRCERCLISVHKSCIPNSGRCGHARRQENPPELPPRPPPCSPSSHPVNSHRMNAHEEGAHAHQGNMTAWELSPPDELLPLPCQHSLNVPLPSHHLWFVGEMGRERASALLERERDGTFLVRIRPRGPTNPSETAFALSLKTDSKVKHMKVYEREENGVPHFFLSESRFFPTIVDLVNCYEQTSLGENFVGLDVTLQWPYGRTEAIVEFDFEPTESNQLRLQRGRRLIVLGKEGDHKGWWKGKIDDQIGFFPKEYVCEMRDSNRAAVLYGLHDDIP</sequence>
<feature type="compositionally biased region" description="Pro residues" evidence="4">
    <location>
        <begin position="33"/>
        <end position="43"/>
    </location>
</feature>
<dbReference type="PANTHER" id="PTHR45818">
    <property type="entry name" value="PROTEIN VAV"/>
    <property type="match status" value="1"/>
</dbReference>
<comment type="caution">
    <text evidence="7">The sequence shown here is derived from an EMBL/GenBank/DDBJ whole genome shotgun (WGS) entry which is preliminary data.</text>
</comment>
<dbReference type="GO" id="GO:0016477">
    <property type="term" value="P:cell migration"/>
    <property type="evidence" value="ECO:0007669"/>
    <property type="project" value="TreeGrafter"/>
</dbReference>
<evidence type="ECO:0000259" key="6">
    <source>
        <dbReference type="PROSITE" id="PS50002"/>
    </source>
</evidence>
<protein>
    <submittedName>
        <fullName evidence="7">Uncharacterized protein</fullName>
    </submittedName>
</protein>
<dbReference type="Gene3D" id="3.30.505.10">
    <property type="entry name" value="SH2 domain"/>
    <property type="match status" value="1"/>
</dbReference>
<dbReference type="PANTHER" id="PTHR45818:SF3">
    <property type="entry name" value="PROTEIN VAV"/>
    <property type="match status" value="1"/>
</dbReference>
<dbReference type="SMART" id="SM00252">
    <property type="entry name" value="SH2"/>
    <property type="match status" value="1"/>
</dbReference>
<dbReference type="InterPro" id="IPR036028">
    <property type="entry name" value="SH3-like_dom_sf"/>
</dbReference>
<name>A0A8K0KQ07_LADFU</name>
<keyword evidence="2" id="KW-0727">SH2 domain</keyword>
<dbReference type="Pfam" id="PF00017">
    <property type="entry name" value="SH2"/>
    <property type="match status" value="1"/>
</dbReference>
<dbReference type="EMBL" id="KZ309003">
    <property type="protein sequence ID" value="KAG8236233.1"/>
    <property type="molecule type" value="Genomic_DNA"/>
</dbReference>
<feature type="domain" description="SH3" evidence="6">
    <location>
        <begin position="201"/>
        <end position="262"/>
    </location>
</feature>
<dbReference type="PROSITE" id="PS50001">
    <property type="entry name" value="SH2"/>
    <property type="match status" value="1"/>
</dbReference>
<feature type="domain" description="SH2" evidence="5">
    <location>
        <begin position="98"/>
        <end position="201"/>
    </location>
</feature>
<dbReference type="AlphaFoldDB" id="A0A8K0KQ07"/>